<sequence length="73" mass="7822">MPFVSSCLQIFSASPLPSHGLALPLPGCDVRQARQLRALVSFPRHFACHYAATVSKLLGSSESNERAPDDDGP</sequence>
<name>A0A0D3FJD6_9ORYZ</name>
<keyword evidence="2" id="KW-1185">Reference proteome</keyword>
<reference evidence="1" key="1">
    <citation type="journal article" date="2009" name="Rice">
        <title>De Novo Next Generation Sequencing of Plant Genomes.</title>
        <authorList>
            <person name="Rounsley S."/>
            <person name="Marri P.R."/>
            <person name="Yu Y."/>
            <person name="He R."/>
            <person name="Sisneros N."/>
            <person name="Goicoechea J.L."/>
            <person name="Lee S.J."/>
            <person name="Angelova A."/>
            <person name="Kudrna D."/>
            <person name="Luo M."/>
            <person name="Affourtit J."/>
            <person name="Desany B."/>
            <person name="Knight J."/>
            <person name="Niazi F."/>
            <person name="Egholm M."/>
            <person name="Wing R.A."/>
        </authorList>
    </citation>
    <scope>NUCLEOTIDE SEQUENCE [LARGE SCALE GENOMIC DNA]</scope>
    <source>
        <strain evidence="1">cv. IRGC 105608</strain>
    </source>
</reference>
<reference evidence="1" key="2">
    <citation type="submission" date="2015-03" db="UniProtKB">
        <authorList>
            <consortium name="EnsemblPlants"/>
        </authorList>
    </citation>
    <scope>IDENTIFICATION</scope>
</reference>
<dbReference type="EnsemblPlants" id="OBART03G20150.1">
    <property type="protein sequence ID" value="OBART03G20150.1"/>
    <property type="gene ID" value="OBART03G20150"/>
</dbReference>
<dbReference type="PaxDb" id="65489-OBART03G20150.1"/>
<dbReference type="Proteomes" id="UP000026960">
    <property type="component" value="Chromosome 3"/>
</dbReference>
<accession>A0A0D3FJD6</accession>
<evidence type="ECO:0000313" key="1">
    <source>
        <dbReference type="EnsemblPlants" id="OBART03G20150.1"/>
    </source>
</evidence>
<proteinExistence type="predicted"/>
<organism evidence="1">
    <name type="scientific">Oryza barthii</name>
    <dbReference type="NCBI Taxonomy" id="65489"/>
    <lineage>
        <taxon>Eukaryota</taxon>
        <taxon>Viridiplantae</taxon>
        <taxon>Streptophyta</taxon>
        <taxon>Embryophyta</taxon>
        <taxon>Tracheophyta</taxon>
        <taxon>Spermatophyta</taxon>
        <taxon>Magnoliopsida</taxon>
        <taxon>Liliopsida</taxon>
        <taxon>Poales</taxon>
        <taxon>Poaceae</taxon>
        <taxon>BOP clade</taxon>
        <taxon>Oryzoideae</taxon>
        <taxon>Oryzeae</taxon>
        <taxon>Oryzinae</taxon>
        <taxon>Oryza</taxon>
    </lineage>
</organism>
<dbReference type="Gramene" id="OBART03G20150.1">
    <property type="protein sequence ID" value="OBART03G20150.1"/>
    <property type="gene ID" value="OBART03G20150"/>
</dbReference>
<protein>
    <submittedName>
        <fullName evidence="1">Uncharacterized protein</fullName>
    </submittedName>
</protein>
<evidence type="ECO:0000313" key="2">
    <source>
        <dbReference type="Proteomes" id="UP000026960"/>
    </source>
</evidence>
<dbReference type="HOGENOM" id="CLU_2945644_0_0_1"/>
<dbReference type="AlphaFoldDB" id="A0A0D3FJD6"/>